<dbReference type="OrthoDB" id="4850838at2759"/>
<evidence type="ECO:0000313" key="1">
    <source>
        <dbReference type="EMBL" id="KAF4345558.1"/>
    </source>
</evidence>
<keyword evidence="2" id="KW-1185">Reference proteome</keyword>
<reference evidence="1" key="1">
    <citation type="journal article" date="2017" name="Mycologia">
        <title>Fusarium algeriense, sp. nov., a novel toxigenic crown rot pathogen of durum wheat from Algeria is nested in the Fusarium burgessii species complex.</title>
        <authorList>
            <person name="Laraba I."/>
            <person name="Keddad A."/>
            <person name="Boureghda H."/>
            <person name="Abdallah N."/>
            <person name="Vaughan M.M."/>
            <person name="Proctor R.H."/>
            <person name="Busman M."/>
            <person name="O'Donnell K."/>
        </authorList>
    </citation>
    <scope>NUCLEOTIDE SEQUENCE</scope>
    <source>
        <strain evidence="1">NRRL 25174</strain>
    </source>
</reference>
<dbReference type="Proteomes" id="UP000730481">
    <property type="component" value="Unassembled WGS sequence"/>
</dbReference>
<comment type="caution">
    <text evidence="1">The sequence shown here is derived from an EMBL/GenBank/DDBJ whole genome shotgun (WGS) entry which is preliminary data.</text>
</comment>
<gene>
    <name evidence="1" type="ORF">FBEOM_508</name>
</gene>
<dbReference type="AlphaFoldDB" id="A0A9P5AV41"/>
<evidence type="ECO:0000313" key="2">
    <source>
        <dbReference type="Proteomes" id="UP000730481"/>
    </source>
</evidence>
<organism evidence="1 2">
    <name type="scientific">Fusarium beomiforme</name>
    <dbReference type="NCBI Taxonomy" id="44412"/>
    <lineage>
        <taxon>Eukaryota</taxon>
        <taxon>Fungi</taxon>
        <taxon>Dikarya</taxon>
        <taxon>Ascomycota</taxon>
        <taxon>Pezizomycotina</taxon>
        <taxon>Sordariomycetes</taxon>
        <taxon>Hypocreomycetidae</taxon>
        <taxon>Hypocreales</taxon>
        <taxon>Nectriaceae</taxon>
        <taxon>Fusarium</taxon>
        <taxon>Fusarium burgessii species complex</taxon>
    </lineage>
</organism>
<protein>
    <submittedName>
        <fullName evidence="1">Uncharacterized protein</fullName>
    </submittedName>
</protein>
<dbReference type="EMBL" id="PVQB02000025">
    <property type="protein sequence ID" value="KAF4345558.1"/>
    <property type="molecule type" value="Genomic_DNA"/>
</dbReference>
<reference evidence="1" key="2">
    <citation type="submission" date="2020-02" db="EMBL/GenBank/DDBJ databases">
        <title>Identification and distribution of gene clusters putatively required for synthesis of sphingolipid metabolism inhibitors in phylogenetically diverse species of the filamentous fungus Fusarium.</title>
        <authorList>
            <person name="Kim H.-S."/>
            <person name="Busman M."/>
            <person name="Brown D.W."/>
            <person name="Divon H."/>
            <person name="Uhlig S."/>
            <person name="Proctor R.H."/>
        </authorList>
    </citation>
    <scope>NUCLEOTIDE SEQUENCE</scope>
    <source>
        <strain evidence="1">NRRL 25174</strain>
    </source>
</reference>
<proteinExistence type="predicted"/>
<sequence>MASLERIANFFSECKYDEKEGFHNVIGKPCLACVSHLDRDVTCRCVTRNEPTSCVLCESCEIECVHSVVLELCGRSGASQCQVKPPASKLTWRKMARLRREMQAISLLQSAGAEFSLEEFRERIVAAQPAYTRNDNCVATLRDALVRLSTAETTVVPGFEEKVSNKLSGVFPAELRGIMDELSEDHSLAPRFAVIHNGMPHFPVQIEFESESDE</sequence>
<name>A0A9P5AV41_9HYPO</name>
<accession>A0A9P5AV41</accession>